<keyword evidence="2" id="KW-0963">Cytoplasm</keyword>
<dbReference type="GeneID" id="103039158"/>
<gene>
    <name evidence="9" type="primary">cimip2c</name>
    <name evidence="8" type="ORF">AMEX_G1622</name>
</gene>
<dbReference type="Ensembl" id="ENSAMXT00005010384.1">
    <property type="protein sequence ID" value="ENSAMXP00005009316.1"/>
    <property type="gene ID" value="ENSAMXG00005005311.1"/>
</dbReference>
<keyword evidence="3" id="KW-0206">Cytoskeleton</keyword>
<dbReference type="GO" id="GO:0005930">
    <property type="term" value="C:axoneme"/>
    <property type="evidence" value="ECO:0007669"/>
    <property type="project" value="UniProtKB-SubCell"/>
</dbReference>
<dbReference type="OrthoDB" id="8181742at2759"/>
<dbReference type="RefSeq" id="XP_007260925.2">
    <property type="nucleotide sequence ID" value="XM_007260863.4"/>
</dbReference>
<evidence type="ECO:0000313" key="8">
    <source>
        <dbReference type="EMBL" id="KAG9282915.1"/>
    </source>
</evidence>
<dbReference type="PANTHER" id="PTHR34924:SF1">
    <property type="entry name" value="PROTEIN FAM166C"/>
    <property type="match status" value="1"/>
</dbReference>
<dbReference type="Proteomes" id="UP000752171">
    <property type="component" value="Unassembled WGS sequence"/>
</dbReference>
<dbReference type="CTD" id="339778"/>
<reference evidence="8 11" key="1">
    <citation type="submission" date="2021-07" db="EMBL/GenBank/DDBJ databases">
        <authorList>
            <person name="Imarazene B."/>
            <person name="Zahm M."/>
            <person name="Klopp C."/>
            <person name="Cabau C."/>
            <person name="Beille S."/>
            <person name="Jouanno E."/>
            <person name="Castinel A."/>
            <person name="Lluch J."/>
            <person name="Gil L."/>
            <person name="Kuchtly C."/>
            <person name="Lopez Roques C."/>
            <person name="Donnadieu C."/>
            <person name="Parrinello H."/>
            <person name="Journot L."/>
            <person name="Du K."/>
            <person name="Schartl M."/>
            <person name="Retaux S."/>
            <person name="Guiguen Y."/>
        </authorList>
    </citation>
    <scope>NUCLEOTIDE SEQUENCE [LARGE SCALE GENOMIC DNA]</scope>
    <source>
        <strain evidence="8">Pach_M1</strain>
        <tissue evidence="8">Testis</tissue>
    </source>
</reference>
<evidence type="ECO:0000256" key="4">
    <source>
        <dbReference type="ARBA" id="ARBA00023273"/>
    </source>
</evidence>
<feature type="domain" description="Ciliary microtubule inner protein 2A-C-like" evidence="7">
    <location>
        <begin position="22"/>
        <end position="76"/>
    </location>
</feature>
<accession>A0A8B9H7G7</accession>
<evidence type="ECO:0000256" key="2">
    <source>
        <dbReference type="ARBA" id="ARBA00022490"/>
    </source>
</evidence>
<dbReference type="AlphaFoldDB" id="A0A8B9H7G7"/>
<dbReference type="InterPro" id="IPR052329">
    <property type="entry name" value="CIMIP2C"/>
</dbReference>
<dbReference type="PANTHER" id="PTHR34924">
    <property type="entry name" value="UPF0573 PROTEIN C2ORF70"/>
    <property type="match status" value="1"/>
</dbReference>
<reference evidence="9" key="2">
    <citation type="submission" date="2025-05" db="UniProtKB">
        <authorList>
            <consortium name="Ensembl"/>
        </authorList>
    </citation>
    <scope>IDENTIFICATION</scope>
</reference>
<proteinExistence type="inferred from homology"/>
<dbReference type="GO" id="GO:0015630">
    <property type="term" value="C:microtubule cytoskeleton"/>
    <property type="evidence" value="ECO:0007669"/>
    <property type="project" value="UniProtKB-ARBA"/>
</dbReference>
<comment type="similarity">
    <text evidence="5">Belongs to the CIMIP2 family.</text>
</comment>
<evidence type="ECO:0000259" key="7">
    <source>
        <dbReference type="Pfam" id="PF10629"/>
    </source>
</evidence>
<dbReference type="OMA" id="RQKRDCY"/>
<evidence type="ECO:0000256" key="5">
    <source>
        <dbReference type="ARBA" id="ARBA00035661"/>
    </source>
</evidence>
<evidence type="ECO:0000313" key="10">
    <source>
        <dbReference type="Proteomes" id="UP000694621"/>
    </source>
</evidence>
<name>A0A8B9H7G7_ASTMX</name>
<evidence type="ECO:0000256" key="3">
    <source>
        <dbReference type="ARBA" id="ARBA00023212"/>
    </source>
</evidence>
<comment type="subcellular location">
    <subcellularLocation>
        <location evidence="1">Cytoplasm</location>
        <location evidence="1">Cytoskeleton</location>
        <location evidence="1">Cilium axoneme</location>
    </subcellularLocation>
</comment>
<protein>
    <recommendedName>
        <fullName evidence="6">Ciliary microtubule inner protein 2C</fullName>
    </recommendedName>
</protein>
<dbReference type="InterPro" id="IPR018902">
    <property type="entry name" value="CMI2A-C-like_dom"/>
</dbReference>
<evidence type="ECO:0000256" key="6">
    <source>
        <dbReference type="ARBA" id="ARBA00041160"/>
    </source>
</evidence>
<organism evidence="9 10">
    <name type="scientific">Astyanax mexicanus</name>
    <name type="common">Blind cave fish</name>
    <name type="synonym">Astyanax fasciatus mexicanus</name>
    <dbReference type="NCBI Taxonomy" id="7994"/>
    <lineage>
        <taxon>Eukaryota</taxon>
        <taxon>Metazoa</taxon>
        <taxon>Chordata</taxon>
        <taxon>Craniata</taxon>
        <taxon>Vertebrata</taxon>
        <taxon>Euteleostomi</taxon>
        <taxon>Actinopterygii</taxon>
        <taxon>Neopterygii</taxon>
        <taxon>Teleostei</taxon>
        <taxon>Ostariophysi</taxon>
        <taxon>Characiformes</taxon>
        <taxon>Characoidei</taxon>
        <taxon>Acestrorhamphidae</taxon>
        <taxon>Acestrorhamphinae</taxon>
        <taxon>Astyanax</taxon>
    </lineage>
</organism>
<dbReference type="Pfam" id="PF10629">
    <property type="entry name" value="CMI2B-like"/>
    <property type="match status" value="1"/>
</dbReference>
<dbReference type="KEGG" id="amex:103039158"/>
<dbReference type="Proteomes" id="UP000694621">
    <property type="component" value="Unplaced"/>
</dbReference>
<evidence type="ECO:0000256" key="1">
    <source>
        <dbReference type="ARBA" id="ARBA00004430"/>
    </source>
</evidence>
<evidence type="ECO:0000313" key="9">
    <source>
        <dbReference type="Ensembl" id="ENSAMXP00005009316.1"/>
    </source>
</evidence>
<dbReference type="EMBL" id="JAICCE010000001">
    <property type="protein sequence ID" value="KAG9282915.1"/>
    <property type="molecule type" value="Genomic_DNA"/>
</dbReference>
<evidence type="ECO:0000313" key="11">
    <source>
        <dbReference type="Proteomes" id="UP000752171"/>
    </source>
</evidence>
<keyword evidence="4" id="KW-0966">Cell projection</keyword>
<sequence>MSGTSLRRNGALITHSHATYIPPTLMPGYSGHVPSTKFLYGLTFGNASISYFMDTQRAAMNSSQINHFPFIYPASGGLITPSSNHPWSKDRPLYSPYWAHYNVGFERQQEIKHFDELAQKHRENYKDKTGRQQPVSYFIIPTKKPSEKYSWEPECTTE</sequence>